<name>A0A0G1D3L5_9BACT</name>
<keyword evidence="1" id="KW-1133">Transmembrane helix</keyword>
<reference evidence="2 3" key="1">
    <citation type="journal article" date="2015" name="Nature">
        <title>rRNA introns, odd ribosomes, and small enigmatic genomes across a large radiation of phyla.</title>
        <authorList>
            <person name="Brown C.T."/>
            <person name="Hug L.A."/>
            <person name="Thomas B.C."/>
            <person name="Sharon I."/>
            <person name="Castelle C.J."/>
            <person name="Singh A."/>
            <person name="Wilkins M.J."/>
            <person name="Williams K.H."/>
            <person name="Banfield J.F."/>
        </authorList>
    </citation>
    <scope>NUCLEOTIDE SEQUENCE [LARGE SCALE GENOMIC DNA]</scope>
</reference>
<evidence type="ECO:0000313" key="2">
    <source>
        <dbReference type="EMBL" id="KKS92272.1"/>
    </source>
</evidence>
<keyword evidence="1" id="KW-0812">Transmembrane</keyword>
<proteinExistence type="predicted"/>
<feature type="transmembrane region" description="Helical" evidence="1">
    <location>
        <begin position="449"/>
        <end position="469"/>
    </location>
</feature>
<comment type="caution">
    <text evidence="2">The sequence shown here is derived from an EMBL/GenBank/DDBJ whole genome shotgun (WGS) entry which is preliminary data.</text>
</comment>
<sequence>MKNSRKKIVAIVSIILIALLAAAAVFVSYRLSTQEGLAPTGPASSPSACDAQCPTESDPTLLYSCTPSADGSLVSSCNRAGRVESCGGQNYCCPFVGGNWTTSMTACPTATVTVAPTIAGTGVECSACTSTANCAAGLSCDLVDGRCKKTDGTSVCYEGSAACTVTSTSICVASEAVTCSPDCPTACGNPAGTISTCLDSCGVATTKACPATTACATDIDISKIAYRNEDLSTSRSYEYETAIDTVSKDQTFIYAIYLLNNGEVSVGNIVLTDTLDGDHQDDLTYLDANSGCTFSQSNKKVTCSGISIPAGERVVYAFRVKVNSGAVNGDIIKNTAIAVIGDTSISDDYSVTVSTVVGCNNTCTTDTECSTGLVCDTASSKCRKEACSEDDTCVCPSAVAITEAPTAEPTAVRTVAPVRVATEAPAGAAGVAAGAVEPTILPETGILDFPGVAAFGGGLLLAIVGILLAL</sequence>
<dbReference type="AlphaFoldDB" id="A0A0G1D3L5"/>
<protein>
    <recommendedName>
        <fullName evidence="4">DUF11 domain-containing protein</fullName>
    </recommendedName>
</protein>
<dbReference type="Proteomes" id="UP000033980">
    <property type="component" value="Unassembled WGS sequence"/>
</dbReference>
<keyword evidence="1" id="KW-0472">Membrane</keyword>
<gene>
    <name evidence="2" type="ORF">UV68_C0048G0007</name>
</gene>
<evidence type="ECO:0008006" key="4">
    <source>
        <dbReference type="Google" id="ProtNLM"/>
    </source>
</evidence>
<dbReference type="EMBL" id="LCFK01000048">
    <property type="protein sequence ID" value="KKS92272.1"/>
    <property type="molecule type" value="Genomic_DNA"/>
</dbReference>
<evidence type="ECO:0000313" key="3">
    <source>
        <dbReference type="Proteomes" id="UP000033980"/>
    </source>
</evidence>
<accession>A0A0G1D3L5</accession>
<evidence type="ECO:0000256" key="1">
    <source>
        <dbReference type="SAM" id="Phobius"/>
    </source>
</evidence>
<organism evidence="2 3">
    <name type="scientific">Candidatus Collierbacteria bacterium GW2011_GWC2_43_12</name>
    <dbReference type="NCBI Taxonomy" id="1618390"/>
    <lineage>
        <taxon>Bacteria</taxon>
        <taxon>Candidatus Collieribacteriota</taxon>
    </lineage>
</organism>